<evidence type="ECO:0000313" key="1">
    <source>
        <dbReference type="EMBL" id="VTR93180.1"/>
    </source>
</evidence>
<dbReference type="Proteomes" id="UP000464178">
    <property type="component" value="Chromosome"/>
</dbReference>
<reference evidence="1 2" key="1">
    <citation type="submission" date="2019-05" db="EMBL/GenBank/DDBJ databases">
        <authorList>
            <consortium name="Science for Life Laboratories"/>
        </authorList>
    </citation>
    <scope>NUCLEOTIDE SEQUENCE [LARGE SCALE GENOMIC DNA]</scope>
    <source>
        <strain evidence="1">Soil9</strain>
    </source>
</reference>
<organism evidence="1 2">
    <name type="scientific">Gemmata massiliana</name>
    <dbReference type="NCBI Taxonomy" id="1210884"/>
    <lineage>
        <taxon>Bacteria</taxon>
        <taxon>Pseudomonadati</taxon>
        <taxon>Planctomycetota</taxon>
        <taxon>Planctomycetia</taxon>
        <taxon>Gemmatales</taxon>
        <taxon>Gemmataceae</taxon>
        <taxon>Gemmata</taxon>
    </lineage>
</organism>
<dbReference type="RefSeq" id="WP_232069614.1">
    <property type="nucleotide sequence ID" value="NZ_LR593886.1"/>
</dbReference>
<gene>
    <name evidence="1" type="ORF">SOIL9_45340</name>
</gene>
<keyword evidence="2" id="KW-1185">Reference proteome</keyword>
<evidence type="ECO:0000313" key="2">
    <source>
        <dbReference type="Proteomes" id="UP000464178"/>
    </source>
</evidence>
<name>A0A6P2D151_9BACT</name>
<dbReference type="EMBL" id="LR593886">
    <property type="protein sequence ID" value="VTR93180.1"/>
    <property type="molecule type" value="Genomic_DNA"/>
</dbReference>
<dbReference type="KEGG" id="gms:SOIL9_45340"/>
<dbReference type="AlphaFoldDB" id="A0A6P2D151"/>
<sequence>MTRSYELPPDPIRDAGFPTVSQLRRGIVLNYIAHAFWLTTHHIMGEMVWERDTFFEDDMQGEHWAVSFPEGGAVAVFYSSESSRNPFPEGSPPYDQARYFQGMPRHLEPARDRALAQMLDLDFGVGNATWGGRYRGDVGGR</sequence>
<accession>A0A6P2D151</accession>
<protein>
    <submittedName>
        <fullName evidence="1">Uncharacterized protein</fullName>
    </submittedName>
</protein>
<proteinExistence type="predicted"/>